<dbReference type="Proteomes" id="UP000235682">
    <property type="component" value="Unassembled WGS sequence"/>
</dbReference>
<dbReference type="GO" id="GO:0009253">
    <property type="term" value="P:peptidoglycan catabolic process"/>
    <property type="evidence" value="ECO:0007669"/>
    <property type="project" value="InterPro"/>
</dbReference>
<feature type="region of interest" description="Disordered" evidence="2">
    <location>
        <begin position="383"/>
        <end position="410"/>
    </location>
</feature>
<dbReference type="STRING" id="84521.SAMN04487994_10053"/>
<comment type="caution">
    <text evidence="5">The sequence shown here is derived from an EMBL/GenBank/DDBJ whole genome shotgun (WGS) entry which is preliminary data.</text>
</comment>
<dbReference type="InterPro" id="IPR050695">
    <property type="entry name" value="N-acetylmuramoyl_amidase_3"/>
</dbReference>
<reference evidence="5 6" key="1">
    <citation type="submission" date="2017-09" db="EMBL/GenBank/DDBJ databases">
        <title>Bacterial strain isolated from the female urinary microbiota.</title>
        <authorList>
            <person name="Thomas-White K."/>
            <person name="Kumar N."/>
            <person name="Forster S."/>
            <person name="Putonti C."/>
            <person name="Lawley T."/>
            <person name="Wolfe A.J."/>
        </authorList>
    </citation>
    <scope>NUCLEOTIDE SEQUENCE [LARGE SCALE GENOMIC DNA]</scope>
    <source>
        <strain evidence="5 6">UMB0852</strain>
    </source>
</reference>
<dbReference type="Gene3D" id="3.10.350.10">
    <property type="entry name" value="LysM domain"/>
    <property type="match status" value="2"/>
</dbReference>
<dbReference type="InterPro" id="IPR038200">
    <property type="entry name" value="GW_dom_sf"/>
</dbReference>
<dbReference type="Gene3D" id="2.30.30.170">
    <property type="match status" value="3"/>
</dbReference>
<dbReference type="SUPFAM" id="SSF82057">
    <property type="entry name" value="Prokaryotic SH3-related domain"/>
    <property type="match status" value="3"/>
</dbReference>
<feature type="compositionally biased region" description="Low complexity" evidence="2">
    <location>
        <begin position="300"/>
        <end position="343"/>
    </location>
</feature>
<dbReference type="EMBL" id="PNHE01000009">
    <property type="protein sequence ID" value="PMC58616.1"/>
    <property type="molecule type" value="Genomic_DNA"/>
</dbReference>
<dbReference type="CDD" id="cd00118">
    <property type="entry name" value="LysM"/>
    <property type="match status" value="2"/>
</dbReference>
<dbReference type="OrthoDB" id="2135507at2"/>
<dbReference type="CDD" id="cd02696">
    <property type="entry name" value="MurNAc-LAA"/>
    <property type="match status" value="1"/>
</dbReference>
<dbReference type="InterPro" id="IPR018392">
    <property type="entry name" value="LysM"/>
</dbReference>
<accession>A0A2N6SNJ6</accession>
<dbReference type="GO" id="GO:0008745">
    <property type="term" value="F:N-acetylmuramoyl-L-alanine amidase activity"/>
    <property type="evidence" value="ECO:0007669"/>
    <property type="project" value="InterPro"/>
</dbReference>
<dbReference type="SMART" id="SM00257">
    <property type="entry name" value="LysM"/>
    <property type="match status" value="2"/>
</dbReference>
<feature type="domain" description="LysM" evidence="4">
    <location>
        <begin position="250"/>
        <end position="293"/>
    </location>
</feature>
<sequence>MFEADVTPERVISSKQASFAGVVNQRNHTIDSKPWGLDGYQNLGFTRDYQGRTVYGLEEVTTDRATFVKVKFGDFEGWVDKRGIDIEEIKSQQFIKFAGKVKDRSHTIDTLPWGVEGFERLANTRQFVGRTVYGTEEAITDRGRFVKVRVGDLTGWVHDQAIEFEAIQKEEPLNLVGKILQRNHTIDTLPWGVQGYRTIGLTRDYHDLEVNVLAKATTQRTQFYKIKTDKFEGWVDVAGIQLLEQKQPIATHTVVPGDSLWAIATKNNVMIQNLREWNNRKDNYVYSGEKLFVQKPGTVAKPQTPSKPATPSKPQTPSKPAAPSKPQTPSKPTTPSKPAVTPTHTVVRGDSLWAIANKHGVTVQNLREWNNRKDNYVYSGEKSFVQKPNNSKPVTPPAKPNPNVGSQSDRPVESKVVYIDAGHGGWETGAYYYGIAEKDMNLSITKRLSALLREQGYTVMETRTTDVHVPLTERQLEPNEVEADIYISVHHNTSGPSGKQQGIVTLFHDNSVAEWNYPTLHDASKLAQNRKLAQIVQSSMVEEARKLNPNTRDLGARPQNLHVTRTTNMPSILVELGFMDHWNEMQWLKRTDCQNNLINGIVKGVNRYFNNI</sequence>
<keyword evidence="1" id="KW-0732">Signal</keyword>
<evidence type="ECO:0000256" key="2">
    <source>
        <dbReference type="SAM" id="MobiDB-lite"/>
    </source>
</evidence>
<gene>
    <name evidence="5" type="ORF">CJ205_03280</name>
</gene>
<evidence type="ECO:0000313" key="6">
    <source>
        <dbReference type="Proteomes" id="UP000235682"/>
    </source>
</evidence>
<dbReference type="InterPro" id="IPR036779">
    <property type="entry name" value="LysM_dom_sf"/>
</dbReference>
<dbReference type="RefSeq" id="WP_102227868.1">
    <property type="nucleotide sequence ID" value="NZ_PNFY01000022.1"/>
</dbReference>
<dbReference type="Pfam" id="PF01476">
    <property type="entry name" value="LysM"/>
    <property type="match status" value="2"/>
</dbReference>
<dbReference type="InterPro" id="IPR025987">
    <property type="entry name" value="GW_dom"/>
</dbReference>
<feature type="domain" description="GW" evidence="3">
    <location>
        <begin position="169"/>
        <end position="245"/>
    </location>
</feature>
<dbReference type="Gene3D" id="3.40.630.40">
    <property type="entry name" value="Zn-dependent exopeptidases"/>
    <property type="match status" value="1"/>
</dbReference>
<dbReference type="AlphaFoldDB" id="A0A2N6SNJ6"/>
<dbReference type="Pfam" id="PF01520">
    <property type="entry name" value="Amidase_3"/>
    <property type="match status" value="1"/>
</dbReference>
<dbReference type="PROSITE" id="PS51780">
    <property type="entry name" value="GW"/>
    <property type="match status" value="2"/>
</dbReference>
<name>A0A2N6SNJ6_9LACT</name>
<dbReference type="SMART" id="SM00646">
    <property type="entry name" value="Ami_3"/>
    <property type="match status" value="1"/>
</dbReference>
<keyword evidence="6" id="KW-1185">Reference proteome</keyword>
<proteinExistence type="predicted"/>
<protein>
    <recommendedName>
        <fullName evidence="7">LysM peptidoglycan-binding domain-containing protein</fullName>
    </recommendedName>
</protein>
<evidence type="ECO:0000259" key="4">
    <source>
        <dbReference type="PROSITE" id="PS51782"/>
    </source>
</evidence>
<dbReference type="GO" id="GO:0030288">
    <property type="term" value="C:outer membrane-bounded periplasmic space"/>
    <property type="evidence" value="ECO:0007669"/>
    <property type="project" value="TreeGrafter"/>
</dbReference>
<feature type="domain" description="LysM" evidence="4">
    <location>
        <begin position="342"/>
        <end position="385"/>
    </location>
</feature>
<evidence type="ECO:0000256" key="1">
    <source>
        <dbReference type="ARBA" id="ARBA00022729"/>
    </source>
</evidence>
<feature type="region of interest" description="Disordered" evidence="2">
    <location>
        <begin position="296"/>
        <end position="344"/>
    </location>
</feature>
<organism evidence="5 6">
    <name type="scientific">Dolosicoccus paucivorans</name>
    <dbReference type="NCBI Taxonomy" id="84521"/>
    <lineage>
        <taxon>Bacteria</taxon>
        <taxon>Bacillati</taxon>
        <taxon>Bacillota</taxon>
        <taxon>Bacilli</taxon>
        <taxon>Lactobacillales</taxon>
        <taxon>Aerococcaceae</taxon>
        <taxon>Dolosicoccus</taxon>
    </lineage>
</organism>
<dbReference type="PROSITE" id="PS51782">
    <property type="entry name" value="LYSM"/>
    <property type="match status" value="2"/>
</dbReference>
<evidence type="ECO:0000259" key="3">
    <source>
        <dbReference type="PROSITE" id="PS51780"/>
    </source>
</evidence>
<evidence type="ECO:0000313" key="5">
    <source>
        <dbReference type="EMBL" id="PMC58616.1"/>
    </source>
</evidence>
<dbReference type="PANTHER" id="PTHR30404">
    <property type="entry name" value="N-ACETYLMURAMOYL-L-ALANINE AMIDASE"/>
    <property type="match status" value="1"/>
</dbReference>
<feature type="domain" description="GW" evidence="3">
    <location>
        <begin position="12"/>
        <end position="89"/>
    </location>
</feature>
<dbReference type="PANTHER" id="PTHR30404:SF8">
    <property type="entry name" value="AUTOLYSIN PH-RELATED"/>
    <property type="match status" value="1"/>
</dbReference>
<dbReference type="SUPFAM" id="SSF54106">
    <property type="entry name" value="LysM domain"/>
    <property type="match status" value="2"/>
</dbReference>
<dbReference type="SUPFAM" id="SSF53187">
    <property type="entry name" value="Zn-dependent exopeptidases"/>
    <property type="match status" value="1"/>
</dbReference>
<dbReference type="Pfam" id="PF13457">
    <property type="entry name" value="GW"/>
    <property type="match status" value="3"/>
</dbReference>
<evidence type="ECO:0008006" key="7">
    <source>
        <dbReference type="Google" id="ProtNLM"/>
    </source>
</evidence>
<dbReference type="InterPro" id="IPR002508">
    <property type="entry name" value="MurNAc-LAA_cat"/>
</dbReference>